<dbReference type="EMBL" id="CALNXI010001875">
    <property type="protein sequence ID" value="CAH3178780.1"/>
    <property type="molecule type" value="Genomic_DNA"/>
</dbReference>
<keyword evidence="2" id="KW-0732">Signal</keyword>
<feature type="chain" id="PRO_5046649392" evidence="2">
    <location>
        <begin position="23"/>
        <end position="170"/>
    </location>
</feature>
<keyword evidence="4" id="KW-1185">Reference proteome</keyword>
<evidence type="ECO:0000256" key="1">
    <source>
        <dbReference type="SAM" id="MobiDB-lite"/>
    </source>
</evidence>
<protein>
    <submittedName>
        <fullName evidence="3">Uncharacterized protein</fullName>
    </submittedName>
</protein>
<sequence length="170" mass="19391">MDAKQGIILVIFLMALAVETGCYPSQVPAMLDCLTQEDITALTEIPEQEDVMETIKSVLKHIPFKKYLLPFIKKILEGIKESKNPLDVILELIEILQGGKEENEENKEKEEENKETTEEKKEENSSNEEEKPKEEGENEVSGSGESDMESQEDTVNEIHHKFKINGPEEW</sequence>
<feature type="compositionally biased region" description="Basic and acidic residues" evidence="1">
    <location>
        <begin position="106"/>
        <end position="135"/>
    </location>
</feature>
<feature type="region of interest" description="Disordered" evidence="1">
    <location>
        <begin position="97"/>
        <end position="170"/>
    </location>
</feature>
<comment type="caution">
    <text evidence="3">The sequence shown here is derived from an EMBL/GenBank/DDBJ whole genome shotgun (WGS) entry which is preliminary data.</text>
</comment>
<reference evidence="3 4" key="1">
    <citation type="submission" date="2022-05" db="EMBL/GenBank/DDBJ databases">
        <authorList>
            <consortium name="Genoscope - CEA"/>
            <person name="William W."/>
        </authorList>
    </citation>
    <scope>NUCLEOTIDE SEQUENCE [LARGE SCALE GENOMIC DNA]</scope>
</reference>
<feature type="compositionally biased region" description="Acidic residues" evidence="1">
    <location>
        <begin position="146"/>
        <end position="155"/>
    </location>
</feature>
<evidence type="ECO:0000256" key="2">
    <source>
        <dbReference type="SAM" id="SignalP"/>
    </source>
</evidence>
<accession>A0ABN8RH96</accession>
<evidence type="ECO:0000313" key="4">
    <source>
        <dbReference type="Proteomes" id="UP001159427"/>
    </source>
</evidence>
<gene>
    <name evidence="3" type="ORF">PEVE_00011970</name>
</gene>
<feature type="signal peptide" evidence="2">
    <location>
        <begin position="1"/>
        <end position="22"/>
    </location>
</feature>
<evidence type="ECO:0000313" key="3">
    <source>
        <dbReference type="EMBL" id="CAH3178780.1"/>
    </source>
</evidence>
<organism evidence="3 4">
    <name type="scientific">Porites evermanni</name>
    <dbReference type="NCBI Taxonomy" id="104178"/>
    <lineage>
        <taxon>Eukaryota</taxon>
        <taxon>Metazoa</taxon>
        <taxon>Cnidaria</taxon>
        <taxon>Anthozoa</taxon>
        <taxon>Hexacorallia</taxon>
        <taxon>Scleractinia</taxon>
        <taxon>Fungiina</taxon>
        <taxon>Poritidae</taxon>
        <taxon>Porites</taxon>
    </lineage>
</organism>
<proteinExistence type="predicted"/>
<dbReference type="Proteomes" id="UP001159427">
    <property type="component" value="Unassembled WGS sequence"/>
</dbReference>
<name>A0ABN8RH96_9CNID</name>